<dbReference type="Proteomes" id="UP001501323">
    <property type="component" value="Unassembled WGS sequence"/>
</dbReference>
<evidence type="ECO:0000256" key="1">
    <source>
        <dbReference type="ARBA" id="ARBA00005750"/>
    </source>
</evidence>
<dbReference type="PANTHER" id="PTHR39181">
    <property type="entry name" value="TYROSINE-PROTEIN PHOSPHATASE YWQE"/>
    <property type="match status" value="1"/>
</dbReference>
<dbReference type="PANTHER" id="PTHR39181:SF1">
    <property type="entry name" value="TYROSINE-PROTEIN PHOSPHATASE YWQE"/>
    <property type="match status" value="1"/>
</dbReference>
<comment type="catalytic activity">
    <reaction evidence="4">
        <text>O-phospho-L-tyrosyl-[protein] + H2O = L-tyrosyl-[protein] + phosphate</text>
        <dbReference type="Rhea" id="RHEA:10684"/>
        <dbReference type="Rhea" id="RHEA-COMP:10136"/>
        <dbReference type="Rhea" id="RHEA-COMP:20101"/>
        <dbReference type="ChEBI" id="CHEBI:15377"/>
        <dbReference type="ChEBI" id="CHEBI:43474"/>
        <dbReference type="ChEBI" id="CHEBI:46858"/>
        <dbReference type="ChEBI" id="CHEBI:61978"/>
        <dbReference type="EC" id="3.1.3.48"/>
    </reaction>
</comment>
<proteinExistence type="inferred from homology"/>
<organism evidence="5 6">
    <name type="scientific">Luteimonas vadosa</name>
    <dbReference type="NCBI Taxonomy" id="1165507"/>
    <lineage>
        <taxon>Bacteria</taxon>
        <taxon>Pseudomonadati</taxon>
        <taxon>Pseudomonadota</taxon>
        <taxon>Gammaproteobacteria</taxon>
        <taxon>Lysobacterales</taxon>
        <taxon>Lysobacteraceae</taxon>
        <taxon>Luteimonas</taxon>
    </lineage>
</organism>
<evidence type="ECO:0000313" key="6">
    <source>
        <dbReference type="Proteomes" id="UP001501323"/>
    </source>
</evidence>
<evidence type="ECO:0000256" key="4">
    <source>
        <dbReference type="ARBA" id="ARBA00051722"/>
    </source>
</evidence>
<evidence type="ECO:0000256" key="2">
    <source>
        <dbReference type="ARBA" id="ARBA00013064"/>
    </source>
</evidence>
<sequence length="275" mass="29800">MIDLHCHLLPGIDDGPPDLPRALEMARIAAGDGIRVVACTPHIYPGLYDNDATGIRIAVDALRGALLDADIALELVCGADVHLEPGLAAGVACGRVATLAGSRYLLLEPPHHSMPPGFEQSIFELMAAGLTPVITHPERLTWVEAHYHVFARLVKRGCWMQVTSGALTGRFGPRVRYMADRFIAEGKAHLLATDAHDPTRRPPLLAEGRRAAARLIGEVQAGYLVEERPAWILADRDPSSALLPEPAAGTRSADGKGWGPEWFKRLVRRHNSPLV</sequence>
<dbReference type="InterPro" id="IPR016195">
    <property type="entry name" value="Pol/histidinol_Pase-like"/>
</dbReference>
<comment type="caution">
    <text evidence="5">The sequence shown here is derived from an EMBL/GenBank/DDBJ whole genome shotgun (WGS) entry which is preliminary data.</text>
</comment>
<evidence type="ECO:0000313" key="5">
    <source>
        <dbReference type="EMBL" id="GAA4854171.1"/>
    </source>
</evidence>
<evidence type="ECO:0000256" key="3">
    <source>
        <dbReference type="ARBA" id="ARBA00022801"/>
    </source>
</evidence>
<name>A0ABP9DVA7_9GAMM</name>
<dbReference type="RefSeq" id="WP_345293622.1">
    <property type="nucleotide sequence ID" value="NZ_BAABJY010000001.1"/>
</dbReference>
<keyword evidence="6" id="KW-1185">Reference proteome</keyword>
<dbReference type="Gene3D" id="3.20.20.140">
    <property type="entry name" value="Metal-dependent hydrolases"/>
    <property type="match status" value="1"/>
</dbReference>
<dbReference type="Pfam" id="PF19567">
    <property type="entry name" value="CpsB_CapC"/>
    <property type="match status" value="1"/>
</dbReference>
<dbReference type="InterPro" id="IPR016667">
    <property type="entry name" value="Caps_polysacc_synth_CpsB/CapC"/>
</dbReference>
<reference evidence="6" key="1">
    <citation type="journal article" date="2019" name="Int. J. Syst. Evol. Microbiol.">
        <title>The Global Catalogue of Microorganisms (GCM) 10K type strain sequencing project: providing services to taxonomists for standard genome sequencing and annotation.</title>
        <authorList>
            <consortium name="The Broad Institute Genomics Platform"/>
            <consortium name="The Broad Institute Genome Sequencing Center for Infectious Disease"/>
            <person name="Wu L."/>
            <person name="Ma J."/>
        </authorList>
    </citation>
    <scope>NUCLEOTIDE SEQUENCE [LARGE SCALE GENOMIC DNA]</scope>
    <source>
        <strain evidence="6">JCM 18392</strain>
    </source>
</reference>
<comment type="similarity">
    <text evidence="1">Belongs to the metallo-dependent hydrolases superfamily. CpsB/CapC family.</text>
</comment>
<accession>A0ABP9DVA7</accession>
<dbReference type="EC" id="3.1.3.48" evidence="2"/>
<dbReference type="EMBL" id="BAABJY010000001">
    <property type="protein sequence ID" value="GAA4854171.1"/>
    <property type="molecule type" value="Genomic_DNA"/>
</dbReference>
<dbReference type="SUPFAM" id="SSF89550">
    <property type="entry name" value="PHP domain-like"/>
    <property type="match status" value="1"/>
</dbReference>
<keyword evidence="3" id="KW-0378">Hydrolase</keyword>
<dbReference type="PIRSF" id="PIRSF016557">
    <property type="entry name" value="Caps_synth_CpsB"/>
    <property type="match status" value="1"/>
</dbReference>
<protein>
    <recommendedName>
        <fullName evidence="2">protein-tyrosine-phosphatase</fullName>
        <ecNumber evidence="2">3.1.3.48</ecNumber>
    </recommendedName>
</protein>
<gene>
    <name evidence="5" type="ORF">GCM10023332_01840</name>
</gene>